<dbReference type="FunFam" id="2.60.40.10:FF:000032">
    <property type="entry name" value="palladin isoform X1"/>
    <property type="match status" value="1"/>
</dbReference>
<dbReference type="Proteomes" id="UP000285301">
    <property type="component" value="Unassembled WGS sequence"/>
</dbReference>
<dbReference type="InterPro" id="IPR051170">
    <property type="entry name" value="Neural/epithelial_adhesion"/>
</dbReference>
<dbReference type="Pfam" id="PF00041">
    <property type="entry name" value="fn3"/>
    <property type="match status" value="3"/>
</dbReference>
<dbReference type="InterPro" id="IPR013783">
    <property type="entry name" value="Ig-like_fold"/>
</dbReference>
<feature type="domain" description="Ig-like" evidence="12">
    <location>
        <begin position="638"/>
        <end position="674"/>
    </location>
</feature>
<keyword evidence="8" id="KW-1015">Disulfide bond</keyword>
<keyword evidence="9" id="KW-0325">Glycoprotein</keyword>
<feature type="domain" description="Ig-like" evidence="12">
    <location>
        <begin position="346"/>
        <end position="439"/>
    </location>
</feature>
<feature type="domain" description="Fibronectin type-III" evidence="13">
    <location>
        <begin position="851"/>
        <end position="955"/>
    </location>
</feature>
<feature type="domain" description="Ig-like" evidence="12">
    <location>
        <begin position="245"/>
        <end position="340"/>
    </location>
</feature>
<dbReference type="InterPro" id="IPR009138">
    <property type="entry name" value="Neural_cell_adh"/>
</dbReference>
<dbReference type="OrthoDB" id="5982258at2759"/>
<organism evidence="14 15">
    <name type="scientific">Dinothrombium tinctorium</name>
    <dbReference type="NCBI Taxonomy" id="1965070"/>
    <lineage>
        <taxon>Eukaryota</taxon>
        <taxon>Metazoa</taxon>
        <taxon>Ecdysozoa</taxon>
        <taxon>Arthropoda</taxon>
        <taxon>Chelicerata</taxon>
        <taxon>Arachnida</taxon>
        <taxon>Acari</taxon>
        <taxon>Acariformes</taxon>
        <taxon>Trombidiformes</taxon>
        <taxon>Prostigmata</taxon>
        <taxon>Anystina</taxon>
        <taxon>Parasitengona</taxon>
        <taxon>Trombidioidea</taxon>
        <taxon>Trombidiidae</taxon>
        <taxon>Dinothrombium</taxon>
    </lineage>
</organism>
<reference evidence="14 15" key="1">
    <citation type="journal article" date="2018" name="Gigascience">
        <title>Genomes of trombidid mites reveal novel predicted allergens and laterally-transferred genes associated with secondary metabolism.</title>
        <authorList>
            <person name="Dong X."/>
            <person name="Chaisiri K."/>
            <person name="Xia D."/>
            <person name="Armstrong S.D."/>
            <person name="Fang Y."/>
            <person name="Donnelly M.J."/>
            <person name="Kadowaki T."/>
            <person name="McGarry J.W."/>
            <person name="Darby A.C."/>
            <person name="Makepeace B.L."/>
        </authorList>
    </citation>
    <scope>NUCLEOTIDE SEQUENCE [LARGE SCALE GENOMIC DNA]</scope>
    <source>
        <strain evidence="14">UoL-WK</strain>
    </source>
</reference>
<dbReference type="GO" id="GO:0009653">
    <property type="term" value="P:anatomical structure morphogenesis"/>
    <property type="evidence" value="ECO:0007669"/>
    <property type="project" value="UniProtKB-ARBA"/>
</dbReference>
<dbReference type="InterPro" id="IPR036179">
    <property type="entry name" value="Ig-like_dom_sf"/>
</dbReference>
<keyword evidence="2 11" id="KW-0812">Transmembrane</keyword>
<dbReference type="PROSITE" id="PS50853">
    <property type="entry name" value="FN3"/>
    <property type="match status" value="4"/>
</dbReference>
<evidence type="ECO:0000256" key="4">
    <source>
        <dbReference type="ARBA" id="ARBA00022737"/>
    </source>
</evidence>
<dbReference type="SUPFAM" id="SSF48726">
    <property type="entry name" value="Immunoglobulin"/>
    <property type="match status" value="7"/>
</dbReference>
<proteinExistence type="predicted"/>
<evidence type="ECO:0000256" key="3">
    <source>
        <dbReference type="ARBA" id="ARBA00022729"/>
    </source>
</evidence>
<dbReference type="PANTHER" id="PTHR12231:SF253">
    <property type="entry name" value="DPR-INTERACTING PROTEIN ETA, ISOFORM B-RELATED"/>
    <property type="match status" value="1"/>
</dbReference>
<evidence type="ECO:0000259" key="13">
    <source>
        <dbReference type="PROSITE" id="PS50853"/>
    </source>
</evidence>
<evidence type="ECO:0000313" key="15">
    <source>
        <dbReference type="Proteomes" id="UP000285301"/>
    </source>
</evidence>
<evidence type="ECO:0000256" key="2">
    <source>
        <dbReference type="ARBA" id="ARBA00022692"/>
    </source>
</evidence>
<keyword evidence="3" id="KW-0732">Signal</keyword>
<feature type="domain" description="Fibronectin type-III" evidence="13">
    <location>
        <begin position="751"/>
        <end position="846"/>
    </location>
</feature>
<keyword evidence="4" id="KW-0677">Repeat</keyword>
<keyword evidence="6 11" id="KW-1133">Transmembrane helix</keyword>
<keyword evidence="7 11" id="KW-0472">Membrane</keyword>
<evidence type="ECO:0000256" key="10">
    <source>
        <dbReference type="ARBA" id="ARBA00023319"/>
    </source>
</evidence>
<dbReference type="GO" id="GO:0005886">
    <property type="term" value="C:plasma membrane"/>
    <property type="evidence" value="ECO:0007669"/>
    <property type="project" value="UniProtKB-ARBA"/>
</dbReference>
<dbReference type="EMBL" id="NCKU01001062">
    <property type="protein sequence ID" value="RWS13211.1"/>
    <property type="molecule type" value="Genomic_DNA"/>
</dbReference>
<dbReference type="FunFam" id="2.60.40.10:FF:000017">
    <property type="entry name" value="Down syndrome cell adhesion molecule b"/>
    <property type="match status" value="1"/>
</dbReference>
<evidence type="ECO:0000313" key="14">
    <source>
        <dbReference type="EMBL" id="RWS13211.1"/>
    </source>
</evidence>
<dbReference type="InterPro" id="IPR013098">
    <property type="entry name" value="Ig_I-set"/>
</dbReference>
<dbReference type="CDD" id="cd20956">
    <property type="entry name" value="IgI_4_Dscam"/>
    <property type="match status" value="1"/>
</dbReference>
<dbReference type="GO" id="GO:0043005">
    <property type="term" value="C:neuron projection"/>
    <property type="evidence" value="ECO:0007669"/>
    <property type="project" value="TreeGrafter"/>
</dbReference>
<keyword evidence="10" id="KW-0393">Immunoglobulin domain</keyword>
<comment type="caution">
    <text evidence="14">The sequence shown here is derived from an EMBL/GenBank/DDBJ whole genome shotgun (WGS) entry which is preliminary data.</text>
</comment>
<dbReference type="PRINTS" id="PR01838">
    <property type="entry name" value="NCAMFAMILY"/>
</dbReference>
<dbReference type="FunFam" id="2.60.40.10:FF:000120">
    <property type="entry name" value="Down syndrome cell adhesion molecule like 1"/>
    <property type="match status" value="1"/>
</dbReference>
<feature type="domain" description="Ig-like" evidence="12">
    <location>
        <begin position="154"/>
        <end position="243"/>
    </location>
</feature>
<evidence type="ECO:0000256" key="5">
    <source>
        <dbReference type="ARBA" id="ARBA00022889"/>
    </source>
</evidence>
<keyword evidence="15" id="KW-1185">Reference proteome</keyword>
<accession>A0A3S3QSA6</accession>
<evidence type="ECO:0000256" key="6">
    <source>
        <dbReference type="ARBA" id="ARBA00022989"/>
    </source>
</evidence>
<keyword evidence="5" id="KW-0130">Cell adhesion</keyword>
<dbReference type="SUPFAM" id="SSF49265">
    <property type="entry name" value="Fibronectin type III"/>
    <property type="match status" value="2"/>
</dbReference>
<dbReference type="FunFam" id="2.60.40.10:FF:000333">
    <property type="entry name" value="Down syndrome cell adhesion molecule"/>
    <property type="match status" value="1"/>
</dbReference>
<feature type="domain" description="Fibronectin type-III" evidence="13">
    <location>
        <begin position="957"/>
        <end position="1049"/>
    </location>
</feature>
<dbReference type="GO" id="GO:0007155">
    <property type="term" value="P:cell adhesion"/>
    <property type="evidence" value="ECO:0007669"/>
    <property type="project" value="UniProtKB-KW"/>
</dbReference>
<evidence type="ECO:0000256" key="1">
    <source>
        <dbReference type="ARBA" id="ARBA00004167"/>
    </source>
</evidence>
<dbReference type="SMART" id="SM00409">
    <property type="entry name" value="IG"/>
    <property type="match status" value="7"/>
</dbReference>
<feature type="domain" description="Ig-like" evidence="12">
    <location>
        <begin position="542"/>
        <end position="635"/>
    </location>
</feature>
<dbReference type="InterPro" id="IPR056754">
    <property type="entry name" value="DSCAM/DSCAML_C"/>
</dbReference>
<dbReference type="InterPro" id="IPR003598">
    <property type="entry name" value="Ig_sub2"/>
</dbReference>
<dbReference type="CDD" id="cd00063">
    <property type="entry name" value="FN3"/>
    <property type="match status" value="4"/>
</dbReference>
<gene>
    <name evidence="14" type="ORF">B4U79_00285</name>
</gene>
<dbReference type="GO" id="GO:0030154">
    <property type="term" value="P:cell differentiation"/>
    <property type="evidence" value="ECO:0007669"/>
    <property type="project" value="UniProtKB-ARBA"/>
</dbReference>
<comment type="subcellular location">
    <subcellularLocation>
        <location evidence="1">Membrane</location>
        <topology evidence="1">Single-pass membrane protein</topology>
    </subcellularLocation>
</comment>
<dbReference type="InterPro" id="IPR036116">
    <property type="entry name" value="FN3_sf"/>
</dbReference>
<dbReference type="PANTHER" id="PTHR12231">
    <property type="entry name" value="CTX-RELATED TYPE I TRANSMEMBRANE PROTEIN"/>
    <property type="match status" value="1"/>
</dbReference>
<evidence type="ECO:0000256" key="9">
    <source>
        <dbReference type="ARBA" id="ARBA00023180"/>
    </source>
</evidence>
<dbReference type="Pfam" id="PF07679">
    <property type="entry name" value="I-set"/>
    <property type="match status" value="2"/>
</dbReference>
<dbReference type="Gene3D" id="2.60.40.10">
    <property type="entry name" value="Immunoglobulins"/>
    <property type="match status" value="11"/>
</dbReference>
<dbReference type="PROSITE" id="PS50835">
    <property type="entry name" value="IG_LIKE"/>
    <property type="match status" value="7"/>
</dbReference>
<name>A0A3S3QSA6_9ACAR</name>
<dbReference type="CDD" id="cd00096">
    <property type="entry name" value="Ig"/>
    <property type="match status" value="1"/>
</dbReference>
<dbReference type="PRINTS" id="PR00014">
    <property type="entry name" value="FNTYPEIII"/>
</dbReference>
<feature type="transmembrane region" description="Helical" evidence="11">
    <location>
        <begin position="1171"/>
        <end position="1199"/>
    </location>
</feature>
<dbReference type="STRING" id="1965070.A0A3S3QSA6"/>
<sequence>MQVYTLRHHLIRDLDQNALVVKAAASFVARPPFDLCTVTGAHVVYQPYKLQVHDEFVIRGNAAVLRCHVPTFVKEFVHVIAWLKEEKILITSSSPKGTGRFSLLSSGELYIRNASRHDVASYRCQTRDQLTGEIITSSVTGRLRVTEPHGAVAPRITFATSLVKAIAGSTVELACAAQAYPLPQFSWYKEEESGVISPIVIVDGIVHREGSFVINRVSHSAKYICEVNNSVGEERVRINLVVTSPLSVTVEPQRVEAEVGKSVSFNCSVNGTPVTSIYWLKDRRALIIDAFESMTADTKRIFLLQPYVLNIRSVNREDAGVYQCVASNDFESAQGSGELKLGDIAPLILSTFEEVTLEPNAFVSLRCVASGSPLPQVTWLLDENRVPNYARFRVGDYVTSGGQVVSYVNISSAKIVDGGEYKCVASNEVGEAFYSGRLNIVGQPTVRQSSTTNITVVAGRQMLLRCPVVGYPINSLKWEHNGNILPINHRQKIEQLSQKGYGGHLRVDNIQRPADEGEYSCIAKGTQGTARGSIHVTVKIAPLIDAQPLPERIFANEGMRVKLVCSVIQGDSPVDIKWYKEDISLASSRFVSLQNSEDYSLLTFKRVSYDDKGNYTCEASNEVDSVNRTSQLIVNVPPKWRIEPSNVFVVLGKKVLIDCSADGFPQPRIAWKKSVESTFADSGKSHPSEFKDILSSYRHQKDKQPLDALTDKRYVIKEESKGEKTVISQLHILECNCRKLNEKSFAEVPEAPTIVEIKDKTSRSVSVQWKAPYSGNSAITGYLLEYRNESKDESAKWMQVKTNNQELKATINNLVPLTKYQVRVLAENAVGRSDGSQAVNFETSEEVPGGPPLDVTVEASGAQSLKVKWKPPKPEVRYGKIRGYYIGYRVVDADDSYNYKNVEVTSIDNDNSNEEIMSYITNLRRKTTYEIIVQAYNNAGTGPRSDEVRMTTLEAAPPTSPSLEIISVSFNSVTLRWGNQNDMDNGEYVLYFRPENSPNWMKRELGSVTQQYKLNDLNCGTRYQFYITATNSLGTGEPSETISARTKGAAPVSPHKSEFIETNYTSVTLNLAKWISGGCVIKSFSIRYKPNYQKQWISLSKEIPASQEKLVISHLIPGKTYSVVVSANSEAGTTEAEYEFQTLNRSLTAITVNSISVPKQVSSQASPSSPLFGHFAVLLPVIISIVVLIVVLAVLMFCIRKQNESVNNVAIDRISNSSIAKCDSNQEGVAMSDYQRSACFPAGDGGQSTVSKAKQIESYYSSPARKSSITTNVGGRQVRSSHDYAEPYAQTAGTRCILNDNLQTSNQTLMQMVAARVAIPEGAYATIKRSPPIPSSFLMNTSNCPHFN</sequence>
<evidence type="ECO:0000256" key="8">
    <source>
        <dbReference type="ARBA" id="ARBA00023157"/>
    </source>
</evidence>
<dbReference type="Pfam" id="PF25059">
    <property type="entry name" value="FN3_DSCAM-DSCAML_C"/>
    <property type="match status" value="1"/>
</dbReference>
<dbReference type="InterPro" id="IPR003599">
    <property type="entry name" value="Ig_sub"/>
</dbReference>
<dbReference type="InterPro" id="IPR003961">
    <property type="entry name" value="FN3_dom"/>
</dbReference>
<dbReference type="InterPro" id="IPR007110">
    <property type="entry name" value="Ig-like_dom"/>
</dbReference>
<dbReference type="Pfam" id="PF13927">
    <property type="entry name" value="Ig_3"/>
    <property type="match status" value="3"/>
</dbReference>
<dbReference type="SMART" id="SM00408">
    <property type="entry name" value="IGc2"/>
    <property type="match status" value="6"/>
</dbReference>
<dbReference type="SMART" id="SM00060">
    <property type="entry name" value="FN3"/>
    <property type="match status" value="4"/>
</dbReference>
<evidence type="ECO:0000259" key="12">
    <source>
        <dbReference type="PROSITE" id="PS50835"/>
    </source>
</evidence>
<evidence type="ECO:0000256" key="11">
    <source>
        <dbReference type="SAM" id="Phobius"/>
    </source>
</evidence>
<feature type="domain" description="Ig-like" evidence="12">
    <location>
        <begin position="47"/>
        <end position="140"/>
    </location>
</feature>
<feature type="domain" description="Fibronectin type-III" evidence="13">
    <location>
        <begin position="1050"/>
        <end position="1145"/>
    </location>
</feature>
<feature type="domain" description="Ig-like" evidence="12">
    <location>
        <begin position="444"/>
        <end position="537"/>
    </location>
</feature>
<protein>
    <submittedName>
        <fullName evidence="14">Down syndrome cell adhesion molecule-like protein Dscam2</fullName>
    </submittedName>
</protein>
<evidence type="ECO:0000256" key="7">
    <source>
        <dbReference type="ARBA" id="ARBA00023136"/>
    </source>
</evidence>